<feature type="compositionally biased region" description="Polar residues" evidence="1">
    <location>
        <begin position="335"/>
        <end position="346"/>
    </location>
</feature>
<feature type="region of interest" description="Disordered" evidence="1">
    <location>
        <begin position="280"/>
        <end position="366"/>
    </location>
</feature>
<reference evidence="2" key="2">
    <citation type="submission" date="2021-01" db="UniProtKB">
        <authorList>
            <consortium name="EnsemblPlants"/>
        </authorList>
    </citation>
    <scope>IDENTIFICATION</scope>
</reference>
<dbReference type="AlphaFoldDB" id="A0A7N2RBT1"/>
<evidence type="ECO:0000313" key="2">
    <source>
        <dbReference type="EnsemblPlants" id="QL10p019649:mrna"/>
    </source>
</evidence>
<feature type="compositionally biased region" description="Polar residues" evidence="1">
    <location>
        <begin position="449"/>
        <end position="461"/>
    </location>
</feature>
<dbReference type="PANTHER" id="PTHR33673">
    <property type="entry name" value="SUPPRESSOR SRP40-LIKE PROTEIN"/>
    <property type="match status" value="1"/>
</dbReference>
<dbReference type="EnsemblPlants" id="QL10p019649:mrna">
    <property type="protein sequence ID" value="QL10p019649:mrna"/>
    <property type="gene ID" value="QL10p019649"/>
</dbReference>
<dbReference type="InParanoid" id="A0A7N2RBT1"/>
<sequence length="584" mass="62557">MVPHPKQNSVDNMKRQGNAKHETICGENEKNPTILSAHTYVNASQIGICASCIYEYPESINQTFYIMKSGHEGGTIRDSGMQPTSIFHEGDHSIPGKALVYSSSSSFSSETSLDDLLELDVNAVSMLPVELIQNNGIGPLELDSNQTLLAVEPGHWSRVDSDLMPSSARSLGEADSFPRKSSSRSSSSSSSASESPSLDSLQLGIDVTRKSPEGATSLPKFDEDNEIRPLETESNQAILVMEPENGSGTNSDLGMHPGTAIGEADLSTPTKQLEPLLSLSLSMSSSSSESSTEDPFEISAKATSKSPAGTVGPPSLSKDTQLASNHSNKDIPASSMPNHEQSSHGSAGQPAAQVVSGRSTELGFTNKPTTQFLPVQVMERPSEPAPSQYRIPSYVFARTKSTVPMEWSTTSNESLFSIHTGNMSFTKEQFNWLVKSGELVMTGPLMDISNNHSPTNKSTENSPKRATLDEVSGVTETKASKTMREIIMENEAHSSKDIRSLVEDASHSPRLSHRSDQGTKSFAFPILSGDVDKGCSPTVGPPGKCQESGSQPQTPKETSSAAETSKAPPNAQNRWFSCFSCCSI</sequence>
<protein>
    <submittedName>
        <fullName evidence="2">Uncharacterized protein</fullName>
    </submittedName>
</protein>
<feature type="compositionally biased region" description="Polar residues" evidence="1">
    <location>
        <begin position="547"/>
        <end position="563"/>
    </location>
</feature>
<feature type="compositionally biased region" description="Low complexity" evidence="1">
    <location>
        <begin position="183"/>
        <end position="200"/>
    </location>
</feature>
<dbReference type="Proteomes" id="UP000594261">
    <property type="component" value="Chromosome 10"/>
</dbReference>
<proteinExistence type="predicted"/>
<reference evidence="2 3" key="1">
    <citation type="journal article" date="2016" name="G3 (Bethesda)">
        <title>First Draft Assembly and Annotation of the Genome of a California Endemic Oak Quercus lobata Nee (Fagaceae).</title>
        <authorList>
            <person name="Sork V.L."/>
            <person name="Fitz-Gibbon S.T."/>
            <person name="Puiu D."/>
            <person name="Crepeau M."/>
            <person name="Gugger P.F."/>
            <person name="Sherman R."/>
            <person name="Stevens K."/>
            <person name="Langley C.H."/>
            <person name="Pellegrini M."/>
            <person name="Salzberg S.L."/>
        </authorList>
    </citation>
    <scope>NUCLEOTIDE SEQUENCE [LARGE SCALE GENOMIC DNA]</scope>
    <source>
        <strain evidence="2 3">cv. SW786</strain>
    </source>
</reference>
<feature type="compositionally biased region" description="Polar residues" evidence="1">
    <location>
        <begin position="356"/>
        <end position="366"/>
    </location>
</feature>
<evidence type="ECO:0000256" key="1">
    <source>
        <dbReference type="SAM" id="MobiDB-lite"/>
    </source>
</evidence>
<accession>A0A7N2RBT1</accession>
<feature type="region of interest" description="Disordered" evidence="1">
    <location>
        <begin position="243"/>
        <end position="265"/>
    </location>
</feature>
<feature type="compositionally biased region" description="Low complexity" evidence="1">
    <location>
        <begin position="280"/>
        <end position="290"/>
    </location>
</feature>
<organism evidence="2 3">
    <name type="scientific">Quercus lobata</name>
    <name type="common">Valley oak</name>
    <dbReference type="NCBI Taxonomy" id="97700"/>
    <lineage>
        <taxon>Eukaryota</taxon>
        <taxon>Viridiplantae</taxon>
        <taxon>Streptophyta</taxon>
        <taxon>Embryophyta</taxon>
        <taxon>Tracheophyta</taxon>
        <taxon>Spermatophyta</taxon>
        <taxon>Magnoliopsida</taxon>
        <taxon>eudicotyledons</taxon>
        <taxon>Gunneridae</taxon>
        <taxon>Pentapetalae</taxon>
        <taxon>rosids</taxon>
        <taxon>fabids</taxon>
        <taxon>Fagales</taxon>
        <taxon>Fagaceae</taxon>
        <taxon>Quercus</taxon>
    </lineage>
</organism>
<keyword evidence="3" id="KW-1185">Reference proteome</keyword>
<dbReference type="EMBL" id="LRBV02000010">
    <property type="status" value="NOT_ANNOTATED_CDS"/>
    <property type="molecule type" value="Genomic_DNA"/>
</dbReference>
<feature type="region of interest" description="Disordered" evidence="1">
    <location>
        <begin position="449"/>
        <end position="478"/>
    </location>
</feature>
<feature type="region of interest" description="Disordered" evidence="1">
    <location>
        <begin position="532"/>
        <end position="573"/>
    </location>
</feature>
<dbReference type="PANTHER" id="PTHR33673:SF38">
    <property type="entry name" value="CHROMODOMAIN-HELICASE-DNA-BINDING PROTEIN 7-LIKE"/>
    <property type="match status" value="1"/>
</dbReference>
<feature type="compositionally biased region" description="Polar residues" evidence="1">
    <location>
        <begin position="317"/>
        <end position="326"/>
    </location>
</feature>
<evidence type="ECO:0000313" key="3">
    <source>
        <dbReference type="Proteomes" id="UP000594261"/>
    </source>
</evidence>
<feature type="region of interest" description="Disordered" evidence="1">
    <location>
        <begin position="159"/>
        <end position="229"/>
    </location>
</feature>
<feature type="compositionally biased region" description="Basic and acidic residues" evidence="1">
    <location>
        <begin position="220"/>
        <end position="229"/>
    </location>
</feature>
<dbReference type="Gramene" id="QL10p019649:mrna">
    <property type="protein sequence ID" value="QL10p019649:mrna"/>
    <property type="gene ID" value="QL10p019649"/>
</dbReference>
<name>A0A7N2RBT1_QUELO</name>